<accession>A0A3P1WSL2</accession>
<evidence type="ECO:0000256" key="2">
    <source>
        <dbReference type="ARBA" id="ARBA00023125"/>
    </source>
</evidence>
<dbReference type="SUPFAM" id="SSF53822">
    <property type="entry name" value="Periplasmic binding protein-like I"/>
    <property type="match status" value="1"/>
</dbReference>
<dbReference type="GO" id="GO:0003700">
    <property type="term" value="F:DNA-binding transcription factor activity"/>
    <property type="evidence" value="ECO:0007669"/>
    <property type="project" value="TreeGrafter"/>
</dbReference>
<proteinExistence type="predicted"/>
<dbReference type="InterPro" id="IPR010982">
    <property type="entry name" value="Lambda_DNA-bd_dom_sf"/>
</dbReference>
<dbReference type="Gene3D" id="3.40.50.2300">
    <property type="match status" value="2"/>
</dbReference>
<dbReference type="InterPro" id="IPR000843">
    <property type="entry name" value="HTH_LacI"/>
</dbReference>
<dbReference type="GO" id="GO:0000976">
    <property type="term" value="F:transcription cis-regulatory region binding"/>
    <property type="evidence" value="ECO:0007669"/>
    <property type="project" value="TreeGrafter"/>
</dbReference>
<sequence>MTGGNGGNRRASLADVARLAGVSSQTVSRVVRGASVVAPETRERVQAAVEELGYRPNLAARSLSNRRTGVIHIVNATPLFGGHARTFLSIVSELGARGYHTSIAGVTLDSSPAFDELVPLGVDGVVVLGGHTRSADLVSVLDGRLPTVFVGQRFGLPADVASVAIDQGLGARLATEHLLSLGRRGLLHLAGPADWFDAHEREEGFRTACEAAGIEPRTVAGRSWAAADGYEAGGAIGDDVDAVFVSNDHLALGAMRRFAEQGRRIPEDVAVVGFDDAEGSGNFLPPLTTLRQPHHEVGVCAVAHLAALIDGQPAEHTLLGPELIIRHSTKGQ</sequence>
<dbReference type="Proteomes" id="UP000280935">
    <property type="component" value="Unassembled WGS sequence"/>
</dbReference>
<dbReference type="PROSITE" id="PS50932">
    <property type="entry name" value="HTH_LACI_2"/>
    <property type="match status" value="1"/>
</dbReference>
<keyword evidence="2" id="KW-0238">DNA-binding</keyword>
<dbReference type="EMBL" id="RQYT01000015">
    <property type="protein sequence ID" value="RRD49554.1"/>
    <property type="molecule type" value="Genomic_DNA"/>
</dbReference>
<dbReference type="PROSITE" id="PS00356">
    <property type="entry name" value="HTH_LACI_1"/>
    <property type="match status" value="1"/>
</dbReference>
<reference evidence="5 6" key="1">
    <citation type="submission" date="2018-11" db="EMBL/GenBank/DDBJ databases">
        <title>Genomes From Bacteria Associated with the Canine Oral Cavity: a Test Case for Automated Genome-Based Taxonomic Assignment.</title>
        <authorList>
            <person name="Coil D.A."/>
            <person name="Jospin G."/>
            <person name="Darling A.E."/>
            <person name="Wallis C."/>
            <person name="Davis I.J."/>
            <person name="Harris S."/>
            <person name="Eisen J.A."/>
            <person name="Holcombe L.J."/>
            <person name="O'Flynn C."/>
        </authorList>
    </citation>
    <scope>NUCLEOTIDE SEQUENCE [LARGE SCALE GENOMIC DNA]</scope>
    <source>
        <strain evidence="5 6">OH2822_COT-296</strain>
    </source>
</reference>
<evidence type="ECO:0000259" key="4">
    <source>
        <dbReference type="PROSITE" id="PS50932"/>
    </source>
</evidence>
<feature type="domain" description="HTH lacI-type" evidence="4">
    <location>
        <begin position="11"/>
        <end position="65"/>
    </location>
</feature>
<dbReference type="InterPro" id="IPR028082">
    <property type="entry name" value="Peripla_BP_I"/>
</dbReference>
<evidence type="ECO:0000313" key="6">
    <source>
        <dbReference type="Proteomes" id="UP000280935"/>
    </source>
</evidence>
<name>A0A3P1WSL2_9ACTN</name>
<dbReference type="OrthoDB" id="9785139at2"/>
<keyword evidence="1" id="KW-0805">Transcription regulation</keyword>
<organism evidence="5 6">
    <name type="scientific">Arachnia propionica</name>
    <dbReference type="NCBI Taxonomy" id="1750"/>
    <lineage>
        <taxon>Bacteria</taxon>
        <taxon>Bacillati</taxon>
        <taxon>Actinomycetota</taxon>
        <taxon>Actinomycetes</taxon>
        <taxon>Propionibacteriales</taxon>
        <taxon>Propionibacteriaceae</taxon>
        <taxon>Arachnia</taxon>
    </lineage>
</organism>
<dbReference type="SUPFAM" id="SSF47413">
    <property type="entry name" value="lambda repressor-like DNA-binding domains"/>
    <property type="match status" value="1"/>
</dbReference>
<evidence type="ECO:0000313" key="5">
    <source>
        <dbReference type="EMBL" id="RRD49554.1"/>
    </source>
</evidence>
<dbReference type="AlphaFoldDB" id="A0A3P1WSL2"/>
<dbReference type="Gene3D" id="1.10.260.40">
    <property type="entry name" value="lambda repressor-like DNA-binding domains"/>
    <property type="match status" value="1"/>
</dbReference>
<evidence type="ECO:0000256" key="1">
    <source>
        <dbReference type="ARBA" id="ARBA00023015"/>
    </source>
</evidence>
<keyword evidence="3" id="KW-0804">Transcription</keyword>
<dbReference type="PANTHER" id="PTHR30146:SF109">
    <property type="entry name" value="HTH-TYPE TRANSCRIPTIONAL REGULATOR GALS"/>
    <property type="match status" value="1"/>
</dbReference>
<dbReference type="SMART" id="SM00354">
    <property type="entry name" value="HTH_LACI"/>
    <property type="match status" value="1"/>
</dbReference>
<comment type="caution">
    <text evidence="5">The sequence shown here is derived from an EMBL/GenBank/DDBJ whole genome shotgun (WGS) entry which is preliminary data.</text>
</comment>
<dbReference type="Pfam" id="PF00356">
    <property type="entry name" value="LacI"/>
    <property type="match status" value="1"/>
</dbReference>
<dbReference type="PANTHER" id="PTHR30146">
    <property type="entry name" value="LACI-RELATED TRANSCRIPTIONAL REPRESSOR"/>
    <property type="match status" value="1"/>
</dbReference>
<dbReference type="InterPro" id="IPR046335">
    <property type="entry name" value="LacI/GalR-like_sensor"/>
</dbReference>
<evidence type="ECO:0000256" key="3">
    <source>
        <dbReference type="ARBA" id="ARBA00023163"/>
    </source>
</evidence>
<gene>
    <name evidence="5" type="ORF">EII35_08130</name>
</gene>
<dbReference type="CDD" id="cd01392">
    <property type="entry name" value="HTH_LacI"/>
    <property type="match status" value="1"/>
</dbReference>
<dbReference type="Pfam" id="PF13377">
    <property type="entry name" value="Peripla_BP_3"/>
    <property type="match status" value="1"/>
</dbReference>
<protein>
    <submittedName>
        <fullName evidence="5">LacI family transcriptional regulator</fullName>
    </submittedName>
</protein>